<organism evidence="1 2">
    <name type="scientific">Candidatus Nomurabacteria bacterium CG1_02_43_90</name>
    <dbReference type="NCBI Taxonomy" id="1805281"/>
    <lineage>
        <taxon>Bacteria</taxon>
        <taxon>Candidatus Nomuraibacteriota</taxon>
    </lineage>
</organism>
<name>A0A1J4V1J1_9BACT</name>
<sequence length="83" mass="9765">MREYFGHRIRITSEAKVLSQIKNSNNGETVVIIERGFFPGKNPRDALKEKLQDARVPSSHVLFGEDYASEYHHILLEIRRLWR</sequence>
<accession>A0A1J4V1J1</accession>
<protein>
    <submittedName>
        <fullName evidence="1">Uncharacterized protein</fullName>
    </submittedName>
</protein>
<comment type="caution">
    <text evidence="1">The sequence shown here is derived from an EMBL/GenBank/DDBJ whole genome shotgun (WGS) entry which is preliminary data.</text>
</comment>
<reference evidence="1 2" key="1">
    <citation type="journal article" date="2016" name="Environ. Microbiol.">
        <title>Genomic resolution of a cold subsurface aquifer community provides metabolic insights for novel microbes adapted to high CO concentrations.</title>
        <authorList>
            <person name="Probst A.J."/>
            <person name="Castelle C.J."/>
            <person name="Singh A."/>
            <person name="Brown C.T."/>
            <person name="Anantharaman K."/>
            <person name="Sharon I."/>
            <person name="Hug L.A."/>
            <person name="Burstein D."/>
            <person name="Emerson J.B."/>
            <person name="Thomas B.C."/>
            <person name="Banfield J.F."/>
        </authorList>
    </citation>
    <scope>NUCLEOTIDE SEQUENCE [LARGE SCALE GENOMIC DNA]</scope>
    <source>
        <strain evidence="1">CG1_02_43_90</strain>
    </source>
</reference>
<evidence type="ECO:0000313" key="2">
    <source>
        <dbReference type="Proteomes" id="UP000181992"/>
    </source>
</evidence>
<proteinExistence type="predicted"/>
<evidence type="ECO:0000313" key="1">
    <source>
        <dbReference type="EMBL" id="OIO31034.1"/>
    </source>
</evidence>
<dbReference type="EMBL" id="MNVN01000009">
    <property type="protein sequence ID" value="OIO31034.1"/>
    <property type="molecule type" value="Genomic_DNA"/>
</dbReference>
<dbReference type="Proteomes" id="UP000181992">
    <property type="component" value="Unassembled WGS sequence"/>
</dbReference>
<dbReference type="AlphaFoldDB" id="A0A1J4V1J1"/>
<gene>
    <name evidence="1" type="ORF">AUJ77_00850</name>
</gene>